<organism evidence="7 8">
    <name type="scientific">Vagococcus fluvialis</name>
    <dbReference type="NCBI Taxonomy" id="2738"/>
    <lineage>
        <taxon>Bacteria</taxon>
        <taxon>Bacillati</taxon>
        <taxon>Bacillota</taxon>
        <taxon>Bacilli</taxon>
        <taxon>Lactobacillales</taxon>
        <taxon>Enterococcaceae</taxon>
        <taxon>Vagococcus</taxon>
    </lineage>
</organism>
<dbReference type="InterPro" id="IPR050680">
    <property type="entry name" value="YpeA/RimI_acetyltransf"/>
</dbReference>
<evidence type="ECO:0000313" key="7">
    <source>
        <dbReference type="EMBL" id="NKC68721.1"/>
    </source>
</evidence>
<evidence type="ECO:0000313" key="8">
    <source>
        <dbReference type="Proteomes" id="UP000521358"/>
    </source>
</evidence>
<protein>
    <recommendedName>
        <fullName evidence="5">[Ribosomal protein bS18]-alanine N-acetyltransferase</fullName>
        <ecNumber evidence="5">2.3.1.266</ecNumber>
    </recommendedName>
</protein>
<dbReference type="EC" id="2.3.1.266" evidence="5"/>
<dbReference type="Pfam" id="PF00583">
    <property type="entry name" value="Acetyltransf_1"/>
    <property type="match status" value="1"/>
</dbReference>
<keyword evidence="3 7" id="KW-0808">Transferase</keyword>
<dbReference type="PANTHER" id="PTHR43420">
    <property type="entry name" value="ACETYLTRANSFERASE"/>
    <property type="match status" value="1"/>
</dbReference>
<dbReference type="AlphaFoldDB" id="A0A7X6I3Q9"/>
<comment type="subcellular location">
    <subcellularLocation>
        <location evidence="5">Cytoplasm</location>
    </subcellularLocation>
</comment>
<comment type="catalytic activity">
    <reaction evidence="5">
        <text>N-terminal L-alanyl-[ribosomal protein bS18] + acetyl-CoA = N-terminal N(alpha)-acetyl-L-alanyl-[ribosomal protein bS18] + CoA + H(+)</text>
        <dbReference type="Rhea" id="RHEA:43756"/>
        <dbReference type="Rhea" id="RHEA-COMP:10676"/>
        <dbReference type="Rhea" id="RHEA-COMP:10677"/>
        <dbReference type="ChEBI" id="CHEBI:15378"/>
        <dbReference type="ChEBI" id="CHEBI:57287"/>
        <dbReference type="ChEBI" id="CHEBI:57288"/>
        <dbReference type="ChEBI" id="CHEBI:64718"/>
        <dbReference type="ChEBI" id="CHEBI:83683"/>
        <dbReference type="EC" id="2.3.1.266"/>
    </reaction>
</comment>
<dbReference type="CDD" id="cd04301">
    <property type="entry name" value="NAT_SF"/>
    <property type="match status" value="1"/>
</dbReference>
<evidence type="ECO:0000259" key="6">
    <source>
        <dbReference type="PROSITE" id="PS51186"/>
    </source>
</evidence>
<dbReference type="RefSeq" id="WP_167807861.1">
    <property type="nucleotide sequence ID" value="NZ_CP081470.1"/>
</dbReference>
<comment type="function">
    <text evidence="5">Acetylates the N-terminal alanine of ribosomal protein bS18.</text>
</comment>
<dbReference type="EMBL" id="JAAVMB010000014">
    <property type="protein sequence ID" value="NKC68721.1"/>
    <property type="molecule type" value="Genomic_DNA"/>
</dbReference>
<proteinExistence type="inferred from homology"/>
<evidence type="ECO:0000256" key="4">
    <source>
        <dbReference type="ARBA" id="ARBA00023315"/>
    </source>
</evidence>
<dbReference type="InterPro" id="IPR006464">
    <property type="entry name" value="AcTrfase_RimI/Ard1"/>
</dbReference>
<keyword evidence="7" id="KW-0689">Ribosomal protein</keyword>
<dbReference type="Gene3D" id="3.40.630.30">
    <property type="match status" value="1"/>
</dbReference>
<dbReference type="PANTHER" id="PTHR43420:SF44">
    <property type="entry name" value="ACETYLTRANSFERASE YPEA"/>
    <property type="match status" value="1"/>
</dbReference>
<dbReference type="NCBIfam" id="TIGR01575">
    <property type="entry name" value="rimI"/>
    <property type="match status" value="1"/>
</dbReference>
<sequence length="146" mass="16980">MSVDKEILTLATCFFEISQESFDSKSPWTIEQFISFFESPFNHYFIVKEEEEIIGFLLLNVVFEAAEIELIGVRKSYLRTGLGGKLLKDGISFLKEKEVETLFLEVRASNEKARAFYEKHHFLDIGVRKNYYKAPIEDAILLQLKI</sequence>
<keyword evidence="4" id="KW-0012">Acyltransferase</keyword>
<evidence type="ECO:0000256" key="3">
    <source>
        <dbReference type="ARBA" id="ARBA00022679"/>
    </source>
</evidence>
<feature type="domain" description="N-acetyltransferase" evidence="6">
    <location>
        <begin position="1"/>
        <end position="146"/>
    </location>
</feature>
<comment type="similarity">
    <text evidence="1 5">Belongs to the acetyltransferase family. RimI subfamily.</text>
</comment>
<evidence type="ECO:0000256" key="5">
    <source>
        <dbReference type="RuleBase" id="RU363094"/>
    </source>
</evidence>
<dbReference type="SUPFAM" id="SSF55729">
    <property type="entry name" value="Acyl-CoA N-acyltransferases (Nat)"/>
    <property type="match status" value="1"/>
</dbReference>
<gene>
    <name evidence="7" type="primary">rimI</name>
    <name evidence="7" type="ORF">HED35_11530</name>
</gene>
<evidence type="ECO:0000256" key="1">
    <source>
        <dbReference type="ARBA" id="ARBA00005395"/>
    </source>
</evidence>
<keyword evidence="7" id="KW-0687">Ribonucleoprotein</keyword>
<reference evidence="7 8" key="1">
    <citation type="submission" date="2020-03" db="EMBL/GenBank/DDBJ databases">
        <title>Bacterial samples isolated from urine from healthy bovine heifers (Gyr breed).</title>
        <authorList>
            <person name="Giannattasio-Ferraz S."/>
            <person name="Maskeri L."/>
            <person name="Penido A."/>
            <person name="Barbosa-Stancioli E.F."/>
            <person name="Putonti C."/>
        </authorList>
    </citation>
    <scope>NUCLEOTIDE SEQUENCE [LARGE SCALE GENOMIC DNA]</scope>
    <source>
        <strain evidence="7 8">UFMG-H7</strain>
    </source>
</reference>
<dbReference type="PROSITE" id="PS51186">
    <property type="entry name" value="GNAT"/>
    <property type="match status" value="1"/>
</dbReference>
<dbReference type="InterPro" id="IPR000182">
    <property type="entry name" value="GNAT_dom"/>
</dbReference>
<comment type="caution">
    <text evidence="7">The sequence shown here is derived from an EMBL/GenBank/DDBJ whole genome shotgun (WGS) entry which is preliminary data.</text>
</comment>
<dbReference type="Proteomes" id="UP000521358">
    <property type="component" value="Unassembled WGS sequence"/>
</dbReference>
<keyword evidence="2 5" id="KW-0963">Cytoplasm</keyword>
<dbReference type="GO" id="GO:0005840">
    <property type="term" value="C:ribosome"/>
    <property type="evidence" value="ECO:0007669"/>
    <property type="project" value="UniProtKB-KW"/>
</dbReference>
<name>A0A7X6I3Q9_9ENTE</name>
<dbReference type="GO" id="GO:0005737">
    <property type="term" value="C:cytoplasm"/>
    <property type="evidence" value="ECO:0007669"/>
    <property type="project" value="UniProtKB-SubCell"/>
</dbReference>
<dbReference type="InterPro" id="IPR016181">
    <property type="entry name" value="Acyl_CoA_acyltransferase"/>
</dbReference>
<accession>A0A7X6I3Q9</accession>
<evidence type="ECO:0000256" key="2">
    <source>
        <dbReference type="ARBA" id="ARBA00022490"/>
    </source>
</evidence>
<dbReference type="GO" id="GO:0008999">
    <property type="term" value="F:protein-N-terminal-alanine acetyltransferase activity"/>
    <property type="evidence" value="ECO:0007669"/>
    <property type="project" value="UniProtKB-EC"/>
</dbReference>